<evidence type="ECO:0000256" key="4">
    <source>
        <dbReference type="ARBA" id="ARBA00023002"/>
    </source>
</evidence>
<dbReference type="Gene3D" id="3.30.360.10">
    <property type="entry name" value="Dihydrodipicolinate Reductase, domain 2"/>
    <property type="match status" value="1"/>
</dbReference>
<evidence type="ECO:0000313" key="10">
    <source>
        <dbReference type="EMBL" id="ABP54132.1"/>
    </source>
</evidence>
<dbReference type="GO" id="GO:0050661">
    <property type="term" value="F:NADP binding"/>
    <property type="evidence" value="ECO:0007669"/>
    <property type="project" value="UniProtKB-UniRule"/>
</dbReference>
<keyword evidence="5 6" id="KW-0119">Carbohydrate metabolism</keyword>
<dbReference type="Gene3D" id="3.40.50.720">
    <property type="entry name" value="NAD(P)-binding Rossmann-like Domain"/>
    <property type="match status" value="1"/>
</dbReference>
<feature type="binding site" evidence="6">
    <location>
        <begin position="142"/>
        <end position="143"/>
    </location>
    <ligand>
        <name>NADP(+)</name>
        <dbReference type="ChEBI" id="CHEBI:58349"/>
    </ligand>
</feature>
<dbReference type="Proteomes" id="UP000000235">
    <property type="component" value="Chromosome"/>
</dbReference>
<comment type="similarity">
    <text evidence="6">Belongs to the glucose-6-phosphate dehydrogenase family.</text>
</comment>
<dbReference type="Pfam" id="PF00479">
    <property type="entry name" value="G6PD_N"/>
    <property type="match status" value="1"/>
</dbReference>
<comment type="catalytic activity">
    <reaction evidence="6">
        <text>D-glucose 6-phosphate + NADP(+) = 6-phospho-D-glucono-1,5-lactone + NADPH + H(+)</text>
        <dbReference type="Rhea" id="RHEA:15841"/>
        <dbReference type="ChEBI" id="CHEBI:15378"/>
        <dbReference type="ChEBI" id="CHEBI:57783"/>
        <dbReference type="ChEBI" id="CHEBI:57955"/>
        <dbReference type="ChEBI" id="CHEBI:58349"/>
        <dbReference type="ChEBI" id="CHEBI:61548"/>
        <dbReference type="EC" id="1.1.1.49"/>
    </reaction>
</comment>
<feature type="binding site" evidence="6">
    <location>
        <position position="193"/>
    </location>
    <ligand>
        <name>NADP(+)</name>
        <dbReference type="ChEBI" id="CHEBI:58349"/>
    </ligand>
</feature>
<dbReference type="PANTHER" id="PTHR23429:SF0">
    <property type="entry name" value="GLUCOSE-6-PHOSPHATE 1-DEHYDROGENASE"/>
    <property type="match status" value="1"/>
</dbReference>
<name>A4X5I2_SALTO</name>
<dbReference type="GO" id="GO:0009051">
    <property type="term" value="P:pentose-phosphate shunt, oxidative branch"/>
    <property type="evidence" value="ECO:0007669"/>
    <property type="project" value="TreeGrafter"/>
</dbReference>
<feature type="binding site" evidence="6">
    <location>
        <position position="223"/>
    </location>
    <ligand>
        <name>substrate</name>
    </ligand>
</feature>
<keyword evidence="11" id="KW-1185">Reference proteome</keyword>
<feature type="active site" description="Proton acceptor" evidence="6">
    <location>
        <position position="285"/>
    </location>
</feature>
<dbReference type="GO" id="GO:0005829">
    <property type="term" value="C:cytosol"/>
    <property type="evidence" value="ECO:0007669"/>
    <property type="project" value="TreeGrafter"/>
</dbReference>
<dbReference type="SUPFAM" id="SSF51735">
    <property type="entry name" value="NAD(P)-binding Rossmann-fold domains"/>
    <property type="match status" value="1"/>
</dbReference>
<evidence type="ECO:0000256" key="3">
    <source>
        <dbReference type="ARBA" id="ARBA00022857"/>
    </source>
</evidence>
<reference evidence="11" key="1">
    <citation type="journal article" date="2007" name="Proc. Natl. Acad. Sci. U.S.A.">
        <title>Genome sequencing reveals complex secondary metabolome in the marine actinomycete Salinispora tropica.</title>
        <authorList>
            <person name="Udwary D.W."/>
            <person name="Zeigler L."/>
            <person name="Asolkar R.N."/>
            <person name="Singan V."/>
            <person name="Lapidus A."/>
            <person name="Fenical W."/>
            <person name="Jensen P.R."/>
            <person name="Moore B.S."/>
        </authorList>
    </citation>
    <scope>NUCLEOTIDE SEQUENCE [LARGE SCALE GENOMIC DNA]</scope>
    <source>
        <strain evidence="11">ATCC BAA-916 / DSM 44818 / CNB-440</strain>
    </source>
</reference>
<protein>
    <recommendedName>
        <fullName evidence="6">Glucose-6-phosphate 1-dehydrogenase</fullName>
        <shortName evidence="6">G6PD</shortName>
        <ecNumber evidence="6">1.1.1.49</ecNumber>
    </recommendedName>
</protein>
<keyword evidence="4 6" id="KW-0560">Oxidoreductase</keyword>
<feature type="binding site" evidence="6">
    <location>
        <position position="280"/>
    </location>
    <ligand>
        <name>substrate</name>
    </ligand>
</feature>
<dbReference type="EMBL" id="CP000667">
    <property type="protein sequence ID" value="ABP54132.1"/>
    <property type="molecule type" value="Genomic_DNA"/>
</dbReference>
<accession>A4X5I2</accession>
<dbReference type="KEGG" id="stp:Strop_1668"/>
<dbReference type="HAMAP" id="MF_00966">
    <property type="entry name" value="G6PD"/>
    <property type="match status" value="1"/>
</dbReference>
<dbReference type="Pfam" id="PF02781">
    <property type="entry name" value="G6PD_C"/>
    <property type="match status" value="1"/>
</dbReference>
<dbReference type="PIRSF" id="PIRSF000110">
    <property type="entry name" value="G6PD"/>
    <property type="match status" value="1"/>
</dbReference>
<evidence type="ECO:0000256" key="7">
    <source>
        <dbReference type="SAM" id="MobiDB-lite"/>
    </source>
</evidence>
<dbReference type="EC" id="1.1.1.49" evidence="6"/>
<dbReference type="InterPro" id="IPR022674">
    <property type="entry name" value="G6P_DH_NAD-bd"/>
</dbReference>
<dbReference type="PRINTS" id="PR00079">
    <property type="entry name" value="G6PDHDRGNASE"/>
</dbReference>
<dbReference type="eggNOG" id="COG0364">
    <property type="taxonomic scope" value="Bacteria"/>
</dbReference>
<sequence>MIRSDYARFPWSSRRTGRSPRRTGGRSAPKRAVPTGPAGHGGGMTTSQPGPAGHSADRGERRPQTLLVLGATGDLADRLLLPGLGRLVASGTRPHLTLLGSGMDNWDDERWRRRVTDAFAGAGATGPRVKEMIRTTCYLPADVTREEDLRRLLANCHDQLVIFFALPPAITARAAAALTRIGLPPGTRLMLEKPFGTDAVSARSLNDLLARLVPEEQIYRIDHFLGKSTVMNILGLRYANRIFEPILSSAHVACVDIVFDETLGIAGRAGYYDGAGALVDMIQSHLLQVLALIAMEPPPTLAAQDLRGRKAQVLRATRVWGDDPATWSRRGRYAAGEINGKRLLGYADESGVDPSRGTETFAEVVLSVDTWRWAGVPFRLRTGKGLAARRKEAVVTFKQPPRVPSGLTGYDQPDRLRIGFGPDRLGLDVNINGPGHPLELSQVHLVADFGPGELPPYGEVLRGAFDGDPTLSVRGDTAEDCWRIIAPVLECWRAGAVPLPEYPAGSCGPEDSLLTAAPGTATDG</sequence>
<dbReference type="PANTHER" id="PTHR23429">
    <property type="entry name" value="GLUCOSE-6-PHOSPHATE 1-DEHYDROGENASE G6PD"/>
    <property type="match status" value="1"/>
</dbReference>
<dbReference type="GO" id="GO:0006006">
    <property type="term" value="P:glucose metabolic process"/>
    <property type="evidence" value="ECO:0007669"/>
    <property type="project" value="UniProtKB-KW"/>
</dbReference>
<dbReference type="InterPro" id="IPR001282">
    <property type="entry name" value="G6P_DH"/>
</dbReference>
<comment type="pathway">
    <text evidence="1 6">Carbohydrate degradation; pentose phosphate pathway; D-ribulose 5-phosphate from D-glucose 6-phosphate (oxidative stage): step 1/3.</text>
</comment>
<feature type="binding site" evidence="6">
    <location>
        <position position="261"/>
    </location>
    <ligand>
        <name>substrate</name>
    </ligand>
</feature>
<keyword evidence="2 6" id="KW-0313">Glucose metabolism</keyword>
<dbReference type="STRING" id="369723.Strop_1668"/>
<organism evidence="10 11">
    <name type="scientific">Salinispora tropica (strain ATCC BAA-916 / DSM 44818 / JCM 13857 / NBRC 105044 / CNB-440)</name>
    <dbReference type="NCBI Taxonomy" id="369723"/>
    <lineage>
        <taxon>Bacteria</taxon>
        <taxon>Bacillati</taxon>
        <taxon>Actinomycetota</taxon>
        <taxon>Actinomycetes</taxon>
        <taxon>Micromonosporales</taxon>
        <taxon>Micromonosporaceae</taxon>
        <taxon>Salinispora</taxon>
    </lineage>
</organism>
<dbReference type="InterPro" id="IPR036291">
    <property type="entry name" value="NAD(P)-bd_dom_sf"/>
</dbReference>
<evidence type="ECO:0000259" key="8">
    <source>
        <dbReference type="Pfam" id="PF00479"/>
    </source>
</evidence>
<feature type="compositionally biased region" description="Basic residues" evidence="7">
    <location>
        <begin position="15"/>
        <end position="24"/>
    </location>
</feature>
<evidence type="ECO:0000256" key="5">
    <source>
        <dbReference type="ARBA" id="ARBA00023277"/>
    </source>
</evidence>
<comment type="function">
    <text evidence="6">Catalyzes the oxidation of glucose 6-phosphate to 6-phosphogluconolactone.</text>
</comment>
<gene>
    <name evidence="6" type="primary">zwf</name>
    <name evidence="10" type="ordered locus">Strop_1668</name>
</gene>
<evidence type="ECO:0000256" key="2">
    <source>
        <dbReference type="ARBA" id="ARBA00022526"/>
    </source>
</evidence>
<evidence type="ECO:0000256" key="6">
    <source>
        <dbReference type="HAMAP-Rule" id="MF_00966"/>
    </source>
</evidence>
<proteinExistence type="inferred from homology"/>
<evidence type="ECO:0000259" key="9">
    <source>
        <dbReference type="Pfam" id="PF02781"/>
    </source>
</evidence>
<dbReference type="SUPFAM" id="SSF55347">
    <property type="entry name" value="Glyceraldehyde-3-phosphate dehydrogenase-like, C-terminal domain"/>
    <property type="match status" value="1"/>
</dbReference>
<dbReference type="UniPathway" id="UPA00115">
    <property type="reaction ID" value="UER00408"/>
</dbReference>
<dbReference type="InterPro" id="IPR022675">
    <property type="entry name" value="G6P_DH_C"/>
</dbReference>
<evidence type="ECO:0000313" key="11">
    <source>
        <dbReference type="Proteomes" id="UP000000235"/>
    </source>
</evidence>
<dbReference type="AlphaFoldDB" id="A4X5I2"/>
<dbReference type="NCBIfam" id="NF009492">
    <property type="entry name" value="PRK12853.1-3"/>
    <property type="match status" value="1"/>
</dbReference>
<feature type="binding site" evidence="6">
    <location>
        <position position="384"/>
    </location>
    <ligand>
        <name>substrate</name>
    </ligand>
</feature>
<feature type="binding site" evidence="6">
    <location>
        <position position="227"/>
    </location>
    <ligand>
        <name>substrate</name>
    </ligand>
</feature>
<dbReference type="GO" id="GO:0004345">
    <property type="term" value="F:glucose-6-phosphate dehydrogenase activity"/>
    <property type="evidence" value="ECO:0007669"/>
    <property type="project" value="UniProtKB-UniRule"/>
</dbReference>
<feature type="domain" description="Glucose-6-phosphate dehydrogenase NAD-binding" evidence="8">
    <location>
        <begin position="68"/>
        <end position="232"/>
    </location>
</feature>
<comment type="caution">
    <text evidence="6">Lacks conserved residue(s) required for the propagation of feature annotation.</text>
</comment>
<keyword evidence="3 6" id="KW-0521">NADP</keyword>
<dbReference type="HOGENOM" id="CLU_013524_5_1_11"/>
<feature type="domain" description="Glucose-6-phosphate dehydrogenase C-terminal" evidence="9">
    <location>
        <begin position="236"/>
        <end position="512"/>
    </location>
</feature>
<feature type="region of interest" description="Disordered" evidence="7">
    <location>
        <begin position="1"/>
        <end position="60"/>
    </location>
</feature>
<evidence type="ECO:0000256" key="1">
    <source>
        <dbReference type="ARBA" id="ARBA00004937"/>
    </source>
</evidence>